<feature type="compositionally biased region" description="Low complexity" evidence="1">
    <location>
        <begin position="597"/>
        <end position="608"/>
    </location>
</feature>
<dbReference type="InterPro" id="IPR011074">
    <property type="entry name" value="CRAL/TRIO_N_dom"/>
</dbReference>
<dbReference type="PANTHER" id="PTHR46590:SF1">
    <property type="entry name" value="PHOSPHATIDYLINOSITOL TRANSFER PROTEIN CSR1"/>
    <property type="match status" value="1"/>
</dbReference>
<dbReference type="Pfam" id="PF03765">
    <property type="entry name" value="CRAL_TRIO_N"/>
    <property type="match status" value="1"/>
</dbReference>
<dbReference type="SMART" id="SM00516">
    <property type="entry name" value="SEC14"/>
    <property type="match status" value="1"/>
</dbReference>
<evidence type="ECO:0000313" key="4">
    <source>
        <dbReference type="Proteomes" id="UP001153365"/>
    </source>
</evidence>
<feature type="compositionally biased region" description="Low complexity" evidence="1">
    <location>
        <begin position="62"/>
        <end position="80"/>
    </location>
</feature>
<dbReference type="InterPro" id="IPR001251">
    <property type="entry name" value="CRAL-TRIO_dom"/>
</dbReference>
<dbReference type="Proteomes" id="UP001153365">
    <property type="component" value="Unassembled WGS sequence"/>
</dbReference>
<feature type="domain" description="CRAL-TRIO" evidence="2">
    <location>
        <begin position="223"/>
        <end position="383"/>
    </location>
</feature>
<evidence type="ECO:0000259" key="2">
    <source>
        <dbReference type="PROSITE" id="PS50191"/>
    </source>
</evidence>
<dbReference type="EMBL" id="CALTRL010001929">
    <property type="protein sequence ID" value="CAH7674168.1"/>
    <property type="molecule type" value="Genomic_DNA"/>
</dbReference>
<feature type="compositionally biased region" description="Basic residues" evidence="1">
    <location>
        <begin position="575"/>
        <end position="584"/>
    </location>
</feature>
<dbReference type="Pfam" id="PF00650">
    <property type="entry name" value="CRAL_TRIO"/>
    <property type="match status" value="1"/>
</dbReference>
<reference evidence="3" key="1">
    <citation type="submission" date="2022-06" db="EMBL/GenBank/DDBJ databases">
        <authorList>
            <consortium name="SYNGENTA / RWTH Aachen University"/>
        </authorList>
    </citation>
    <scope>NUCLEOTIDE SEQUENCE</scope>
</reference>
<dbReference type="AlphaFoldDB" id="A0AAV0AXH8"/>
<dbReference type="CDD" id="cd00170">
    <property type="entry name" value="SEC14"/>
    <property type="match status" value="1"/>
</dbReference>
<name>A0AAV0AXH8_PHAPC</name>
<dbReference type="InterPro" id="IPR052432">
    <property type="entry name" value="PITP/CRAL-TRIO"/>
</dbReference>
<organism evidence="3 4">
    <name type="scientific">Phakopsora pachyrhizi</name>
    <name type="common">Asian soybean rust disease fungus</name>
    <dbReference type="NCBI Taxonomy" id="170000"/>
    <lineage>
        <taxon>Eukaryota</taxon>
        <taxon>Fungi</taxon>
        <taxon>Dikarya</taxon>
        <taxon>Basidiomycota</taxon>
        <taxon>Pucciniomycotina</taxon>
        <taxon>Pucciniomycetes</taxon>
        <taxon>Pucciniales</taxon>
        <taxon>Phakopsoraceae</taxon>
        <taxon>Phakopsora</taxon>
    </lineage>
</organism>
<keyword evidence="4" id="KW-1185">Reference proteome</keyword>
<feature type="compositionally biased region" description="Polar residues" evidence="1">
    <location>
        <begin position="40"/>
        <end position="52"/>
    </location>
</feature>
<accession>A0AAV0AXH8</accession>
<dbReference type="Gene3D" id="3.40.525.10">
    <property type="entry name" value="CRAL-TRIO lipid binding domain"/>
    <property type="match status" value="1"/>
</dbReference>
<dbReference type="SMART" id="SM01100">
    <property type="entry name" value="CRAL_TRIO_N"/>
    <property type="match status" value="1"/>
</dbReference>
<feature type="compositionally biased region" description="Low complexity" evidence="1">
    <location>
        <begin position="403"/>
        <end position="426"/>
    </location>
</feature>
<sequence>MACYYGRSETGLVTRLTIDQYDLLKRFWYEFLKLIDSAPETGTNEPTTATNSDRQRDDQSNLSSSSVEKQKFSNSSSSILLNGSKKSDRLATGDTEEVIVLPSKDGLIRDEVGDEIQIKTKKKNVFLIENENDENVLKERLRSEQELKDARAALIRYGKHRFMSSFWDLIMMDDPDVIILKFLRARKWNVSAGVAMMASCMKWRIEYGVDELLRNGEDGNSRSKEFINQIRLGKAFAQGTDRQGRPIVYINVRLHKPSEQSYKTIEDFTVYCMEAVRLMLTPPLIEKATIVFDMTGFGLVNMDWKSLPFIIKCLEAYYPESLHLLLVHNPPWVFHGIWKVIAPMLDPIVREKVKMTKSKEDLKAYIDEKHLIPTLGGTNKFSWSFKEPTQQENFLNSMIRQVSSSSPSPQQQQNSSTPSIPKSSSKNHQNNAKKISSSNVNAEENKDFKEESEIFLKEKSEQLRKRQKMIEAFLELTKEWCTDPTTNSNENRDLDQKRLVSNSISNKKDDEKDEERVLVVDDRSKASELRRFVMYNLRVQFFNLDPYIRSRTNYHRNGLIIGNGLVIFEYPKVKPSQHKHKQNRKKDEKSSSKSKNKTMTASSKNKGLGQEDGEGEEMEDFGRNNDEDEDGFGSIRKSFDMIQVLGNDFCRETILDRIELMKRRFQRDGIEYPKF</sequence>
<dbReference type="InterPro" id="IPR036865">
    <property type="entry name" value="CRAL-TRIO_dom_sf"/>
</dbReference>
<feature type="region of interest" description="Disordered" evidence="1">
    <location>
        <begin position="400"/>
        <end position="451"/>
    </location>
</feature>
<dbReference type="PANTHER" id="PTHR46590">
    <property type="entry name" value="PHOSPHATIDYLINOSITOL TRANSFER PROTEIN CSR1-RELATED"/>
    <property type="match status" value="1"/>
</dbReference>
<gene>
    <name evidence="3" type="ORF">PPACK8108_LOCUS9079</name>
</gene>
<feature type="region of interest" description="Disordered" evidence="1">
    <location>
        <begin position="574"/>
        <end position="629"/>
    </location>
</feature>
<feature type="compositionally biased region" description="Polar residues" evidence="1">
    <location>
        <begin position="427"/>
        <end position="442"/>
    </location>
</feature>
<evidence type="ECO:0000313" key="3">
    <source>
        <dbReference type="EMBL" id="CAH7674168.1"/>
    </source>
</evidence>
<dbReference type="PROSITE" id="PS50191">
    <property type="entry name" value="CRAL_TRIO"/>
    <property type="match status" value="1"/>
</dbReference>
<comment type="caution">
    <text evidence="3">The sequence shown here is derived from an EMBL/GenBank/DDBJ whole genome shotgun (WGS) entry which is preliminary data.</text>
</comment>
<dbReference type="SUPFAM" id="SSF52087">
    <property type="entry name" value="CRAL/TRIO domain"/>
    <property type="match status" value="1"/>
</dbReference>
<feature type="region of interest" description="Disordered" evidence="1">
    <location>
        <begin position="39"/>
        <end position="80"/>
    </location>
</feature>
<dbReference type="SUPFAM" id="SSF46938">
    <property type="entry name" value="CRAL/TRIO N-terminal domain"/>
    <property type="match status" value="1"/>
</dbReference>
<evidence type="ECO:0000256" key="1">
    <source>
        <dbReference type="SAM" id="MobiDB-lite"/>
    </source>
</evidence>
<protein>
    <recommendedName>
        <fullName evidence="2">CRAL-TRIO domain-containing protein</fullName>
    </recommendedName>
</protein>
<proteinExistence type="predicted"/>
<dbReference type="InterPro" id="IPR036273">
    <property type="entry name" value="CRAL/TRIO_N_dom_sf"/>
</dbReference>
<feature type="region of interest" description="Disordered" evidence="1">
    <location>
        <begin position="482"/>
        <end position="514"/>
    </location>
</feature>